<gene>
    <name evidence="3" type="primary">LOC108559711</name>
</gene>
<evidence type="ECO:0000313" key="2">
    <source>
        <dbReference type="Proteomes" id="UP000695000"/>
    </source>
</evidence>
<feature type="chain" id="PRO_5046334236" evidence="1">
    <location>
        <begin position="19"/>
        <end position="105"/>
    </location>
</feature>
<keyword evidence="2" id="KW-1185">Reference proteome</keyword>
<proteinExistence type="predicted"/>
<keyword evidence="1" id="KW-0732">Signal</keyword>
<dbReference type="RefSeq" id="XP_017772542.1">
    <property type="nucleotide sequence ID" value="XM_017917053.1"/>
</dbReference>
<reference evidence="3" key="1">
    <citation type="submission" date="2025-08" db="UniProtKB">
        <authorList>
            <consortium name="RefSeq"/>
        </authorList>
    </citation>
    <scope>IDENTIFICATION</scope>
    <source>
        <tissue evidence="3">Whole Larva</tissue>
    </source>
</reference>
<accession>A0ABM1MD92</accession>
<dbReference type="Proteomes" id="UP000695000">
    <property type="component" value="Unplaced"/>
</dbReference>
<dbReference type="PROSITE" id="PS51257">
    <property type="entry name" value="PROKAR_LIPOPROTEIN"/>
    <property type="match status" value="1"/>
</dbReference>
<organism evidence="2 3">
    <name type="scientific">Nicrophorus vespilloides</name>
    <name type="common">Boreal carrion beetle</name>
    <dbReference type="NCBI Taxonomy" id="110193"/>
    <lineage>
        <taxon>Eukaryota</taxon>
        <taxon>Metazoa</taxon>
        <taxon>Ecdysozoa</taxon>
        <taxon>Arthropoda</taxon>
        <taxon>Hexapoda</taxon>
        <taxon>Insecta</taxon>
        <taxon>Pterygota</taxon>
        <taxon>Neoptera</taxon>
        <taxon>Endopterygota</taxon>
        <taxon>Coleoptera</taxon>
        <taxon>Polyphaga</taxon>
        <taxon>Staphyliniformia</taxon>
        <taxon>Silphidae</taxon>
        <taxon>Nicrophorinae</taxon>
        <taxon>Nicrophorus</taxon>
    </lineage>
</organism>
<feature type="signal peptide" evidence="1">
    <location>
        <begin position="1"/>
        <end position="18"/>
    </location>
</feature>
<name>A0ABM1MD92_NICVS</name>
<protein>
    <submittedName>
        <fullName evidence="3">Uncharacterized protein LOC108559711</fullName>
    </submittedName>
</protein>
<sequence>MRRILFLTLAIAFACVRSDHCDSLGTRFHDEIGCTPNLGNDGCPISYDCPDITVPDGFCKFGGKLYQYGEYVNGTSNCRPAICSPGMGPMIHDCFQRPDEDCYLA</sequence>
<evidence type="ECO:0000313" key="3">
    <source>
        <dbReference type="RefSeq" id="XP_017772542.1"/>
    </source>
</evidence>
<evidence type="ECO:0000256" key="1">
    <source>
        <dbReference type="SAM" id="SignalP"/>
    </source>
</evidence>
<dbReference type="GeneID" id="108559711"/>